<reference evidence="8" key="1">
    <citation type="submission" date="2011-02" db="EMBL/GenBank/DDBJ databases">
        <title>The Genome Sequence of Capsaspora owczarzaki ATCC 30864.</title>
        <authorList>
            <person name="Russ C."/>
            <person name="Cuomo C."/>
            <person name="Burger G."/>
            <person name="Gray M.W."/>
            <person name="Holland P.W.H."/>
            <person name="King N."/>
            <person name="Lang F.B.F."/>
            <person name="Roger A.J."/>
            <person name="Ruiz-Trillo I."/>
            <person name="Young S.K."/>
            <person name="Zeng Q."/>
            <person name="Gargeya S."/>
            <person name="Alvarado L."/>
            <person name="Berlin A."/>
            <person name="Chapman S.B."/>
            <person name="Chen Z."/>
            <person name="Freedman E."/>
            <person name="Gellesch M."/>
            <person name="Goldberg J."/>
            <person name="Griggs A."/>
            <person name="Gujja S."/>
            <person name="Heilman E."/>
            <person name="Heiman D."/>
            <person name="Howarth C."/>
            <person name="Mehta T."/>
            <person name="Neiman D."/>
            <person name="Pearson M."/>
            <person name="Roberts A."/>
            <person name="Saif S."/>
            <person name="Shea T."/>
            <person name="Shenoy N."/>
            <person name="Sisk P."/>
            <person name="Stolte C."/>
            <person name="Sykes S."/>
            <person name="White J."/>
            <person name="Yandava C."/>
            <person name="Haas B."/>
            <person name="Nusbaum C."/>
            <person name="Birren B."/>
        </authorList>
    </citation>
    <scope>NUCLEOTIDE SEQUENCE</scope>
    <source>
        <strain evidence="8">ATCC 30864</strain>
    </source>
</reference>
<dbReference type="STRING" id="595528.A0A0D2X5B2"/>
<evidence type="ECO:0000256" key="6">
    <source>
        <dbReference type="SAM" id="Phobius"/>
    </source>
</evidence>
<evidence type="ECO:0000313" key="8">
    <source>
        <dbReference type="Proteomes" id="UP000008743"/>
    </source>
</evidence>
<keyword evidence="4 6" id="KW-0472">Membrane</keyword>
<organism evidence="7 8">
    <name type="scientific">Capsaspora owczarzaki (strain ATCC 30864)</name>
    <dbReference type="NCBI Taxonomy" id="595528"/>
    <lineage>
        <taxon>Eukaryota</taxon>
        <taxon>Filasterea</taxon>
        <taxon>Capsaspora</taxon>
    </lineage>
</organism>
<dbReference type="EMBL" id="KE346374">
    <property type="protein sequence ID" value="KJE97504.1"/>
    <property type="molecule type" value="Genomic_DNA"/>
</dbReference>
<dbReference type="GO" id="GO:0005886">
    <property type="term" value="C:plasma membrane"/>
    <property type="evidence" value="ECO:0007669"/>
    <property type="project" value="TreeGrafter"/>
</dbReference>
<dbReference type="PhylomeDB" id="A0A0D2X5B2"/>
<dbReference type="Proteomes" id="UP000008743">
    <property type="component" value="Unassembled WGS sequence"/>
</dbReference>
<dbReference type="Pfam" id="PF06396">
    <property type="entry name" value="AGTRAP"/>
    <property type="match status" value="1"/>
</dbReference>
<dbReference type="SMART" id="SM00805">
    <property type="entry name" value="AGTRAP"/>
    <property type="match status" value="1"/>
</dbReference>
<dbReference type="OrthoDB" id="8191171at2759"/>
<dbReference type="PANTHER" id="PTHR16521:SF3">
    <property type="entry name" value="TYPE-1 ANGIOTENSIN II RECEPTOR-ASSOCIATED PROTEIN"/>
    <property type="match status" value="1"/>
</dbReference>
<evidence type="ECO:0000313" key="7">
    <source>
        <dbReference type="EMBL" id="KJE97504.1"/>
    </source>
</evidence>
<keyword evidence="3 6" id="KW-1133">Transmembrane helix</keyword>
<keyword evidence="2 6" id="KW-0812">Transmembrane</keyword>
<dbReference type="GO" id="GO:0038166">
    <property type="term" value="P:angiotensin-activated signaling pathway"/>
    <property type="evidence" value="ECO:0007669"/>
    <property type="project" value="InterPro"/>
</dbReference>
<name>A0A0D2X5B2_CAPO3</name>
<evidence type="ECO:0000256" key="3">
    <source>
        <dbReference type="ARBA" id="ARBA00022989"/>
    </source>
</evidence>
<keyword evidence="8" id="KW-1185">Reference proteome</keyword>
<feature type="transmembrane region" description="Helical" evidence="6">
    <location>
        <begin position="173"/>
        <end position="191"/>
    </location>
</feature>
<evidence type="ECO:0000256" key="4">
    <source>
        <dbReference type="ARBA" id="ARBA00023136"/>
    </source>
</evidence>
<evidence type="ECO:0000256" key="2">
    <source>
        <dbReference type="ARBA" id="ARBA00022692"/>
    </source>
</evidence>
<accession>A0A0D2X5B2</accession>
<gene>
    <name evidence="7" type="ORF">CAOG_007352</name>
</gene>
<dbReference type="InParanoid" id="A0A0D2X5B2"/>
<dbReference type="PANTHER" id="PTHR16521">
    <property type="entry name" value="TYPE-1 ANGIOTENSIN II RECEPTOR-ASSOCIATED PROTEIN"/>
    <property type="match status" value="1"/>
</dbReference>
<comment type="subcellular location">
    <subcellularLocation>
        <location evidence="1">Membrane</location>
        <topology evidence="1">Multi-pass membrane protein</topology>
    </subcellularLocation>
</comment>
<dbReference type="InterPro" id="IPR009436">
    <property type="entry name" value="AGTRAP"/>
</dbReference>
<sequence>MVPLSEFAFFTHATLALPLHPLLSPHHLCSPFCKPNQPHLELTDDASSRIEPSRSALAITRQQQNRLCDNLTDCDASLARTAGCCQTPQQSHKTPFHWAVLDGYLGTAYFYASFGLSMIGVWALGDQTSLEAITLYAIALVFTMLNDCITMGVYSTKDIVFNDYAPNARKFSFAMALISLLFKPISLFFALREFNRRGGSLTVPGITVSSTTNYEPIGGSPDPVSQDPNANNATPPKYDSV</sequence>
<feature type="region of interest" description="Disordered" evidence="5">
    <location>
        <begin position="215"/>
        <end position="241"/>
    </location>
</feature>
<evidence type="ECO:0000256" key="5">
    <source>
        <dbReference type="SAM" id="MobiDB-lite"/>
    </source>
</evidence>
<feature type="transmembrane region" description="Helical" evidence="6">
    <location>
        <begin position="108"/>
        <end position="125"/>
    </location>
</feature>
<feature type="transmembrane region" description="Helical" evidence="6">
    <location>
        <begin position="132"/>
        <end position="153"/>
    </location>
</feature>
<dbReference type="AlphaFoldDB" id="A0A0D2X5B2"/>
<evidence type="ECO:0000256" key="1">
    <source>
        <dbReference type="ARBA" id="ARBA00004141"/>
    </source>
</evidence>
<protein>
    <submittedName>
        <fullName evidence="7">Uncharacterized protein</fullName>
    </submittedName>
</protein>
<proteinExistence type="predicted"/>